<dbReference type="EC" id="3.4.21.89" evidence="3 6"/>
<dbReference type="PROSITE" id="PS00760">
    <property type="entry name" value="SPASE_I_2"/>
    <property type="match status" value="1"/>
</dbReference>
<dbReference type="GO" id="GO:0009003">
    <property type="term" value="F:signal peptidase activity"/>
    <property type="evidence" value="ECO:0007669"/>
    <property type="project" value="UniProtKB-EC"/>
</dbReference>
<evidence type="ECO:0000313" key="8">
    <source>
        <dbReference type="EMBL" id="MCS0580691.1"/>
    </source>
</evidence>
<feature type="domain" description="Peptidase S26" evidence="7">
    <location>
        <begin position="10"/>
        <end position="202"/>
    </location>
</feature>
<comment type="catalytic activity">
    <reaction evidence="1 6">
        <text>Cleavage of hydrophobic, N-terminal signal or leader sequences from secreted and periplasmic proteins.</text>
        <dbReference type="EC" id="3.4.21.89"/>
    </reaction>
</comment>
<evidence type="ECO:0000256" key="1">
    <source>
        <dbReference type="ARBA" id="ARBA00000677"/>
    </source>
</evidence>
<dbReference type="InterPro" id="IPR019758">
    <property type="entry name" value="Pept_S26A_signal_pept_1_CS"/>
</dbReference>
<dbReference type="PANTHER" id="PTHR43390:SF1">
    <property type="entry name" value="CHLOROPLAST PROCESSING PEPTIDASE"/>
    <property type="match status" value="1"/>
</dbReference>
<evidence type="ECO:0000256" key="2">
    <source>
        <dbReference type="ARBA" id="ARBA00009370"/>
    </source>
</evidence>
<keyword evidence="9" id="KW-1185">Reference proteome</keyword>
<dbReference type="EMBL" id="JANUGW010000002">
    <property type="protein sequence ID" value="MCS0580691.1"/>
    <property type="molecule type" value="Genomic_DNA"/>
</dbReference>
<dbReference type="Proteomes" id="UP001204151">
    <property type="component" value="Unassembled WGS sequence"/>
</dbReference>
<sequence length="228" mass="25554">MKNWVRNNKGFLAFLVLFGVFRTAVADWNPIPSASMHPNLLEGDVVLVNRLAFDLKVPLTDVVLAHLGEPHRGDIVTFRSPRDRTLLIKRVVALPGDVVEMRNERLYINGRGADYRVLEQSVDSIGGTAMPTVQLAESWDGKAAQPRRHIQIIPDVTAPRTFGPVTVPQGEYLMLGDNRDNSADSRVIGLVPRKLLVGRAERVLVSADYQGNWMPRTERFGMSLYRQD</sequence>
<protein>
    <recommendedName>
        <fullName evidence="4 6">Signal peptidase I</fullName>
        <ecNumber evidence="3 6">3.4.21.89</ecNumber>
    </recommendedName>
</protein>
<accession>A0ABT1ZLD2</accession>
<comment type="caution">
    <text evidence="8">The sequence shown here is derived from an EMBL/GenBank/DDBJ whole genome shotgun (WGS) entry which is preliminary data.</text>
</comment>
<dbReference type="InterPro" id="IPR019757">
    <property type="entry name" value="Pept_S26A_signal_pept_1_Lys-AS"/>
</dbReference>
<comment type="similarity">
    <text evidence="2 6">Belongs to the peptidase S26 family.</text>
</comment>
<reference evidence="8 9" key="1">
    <citation type="submission" date="2022-08" db="EMBL/GenBank/DDBJ databases">
        <title>Reclassification of Massilia species as members of the genera Telluria, Duganella, Pseudoduganella, Mokoshia gen. nov. and Zemynaea gen. nov. using orthogonal and non-orthogonal genome-based approaches.</title>
        <authorList>
            <person name="Bowman J.P."/>
        </authorList>
    </citation>
    <scope>NUCLEOTIDE SEQUENCE [LARGE SCALE GENOMIC DNA]</scope>
    <source>
        <strain evidence="8 9">JCM 31316</strain>
    </source>
</reference>
<evidence type="ECO:0000259" key="7">
    <source>
        <dbReference type="Pfam" id="PF10502"/>
    </source>
</evidence>
<keyword evidence="6" id="KW-0645">Protease</keyword>
<evidence type="ECO:0000313" key="9">
    <source>
        <dbReference type="Proteomes" id="UP001204151"/>
    </source>
</evidence>
<evidence type="ECO:0000256" key="6">
    <source>
        <dbReference type="RuleBase" id="RU362042"/>
    </source>
</evidence>
<organism evidence="8 9">
    <name type="scientific">Massilia pinisoli</name>
    <dbReference type="NCBI Taxonomy" id="1772194"/>
    <lineage>
        <taxon>Bacteria</taxon>
        <taxon>Pseudomonadati</taxon>
        <taxon>Pseudomonadota</taxon>
        <taxon>Betaproteobacteria</taxon>
        <taxon>Burkholderiales</taxon>
        <taxon>Oxalobacteraceae</taxon>
        <taxon>Telluria group</taxon>
        <taxon>Massilia</taxon>
    </lineage>
</organism>
<dbReference type="InterPro" id="IPR019533">
    <property type="entry name" value="Peptidase_S26"/>
</dbReference>
<dbReference type="PANTHER" id="PTHR43390">
    <property type="entry name" value="SIGNAL PEPTIDASE I"/>
    <property type="match status" value="1"/>
</dbReference>
<dbReference type="SUPFAM" id="SSF51306">
    <property type="entry name" value="LexA/Signal peptidase"/>
    <property type="match status" value="1"/>
</dbReference>
<dbReference type="CDD" id="cd06530">
    <property type="entry name" value="S26_SPase_I"/>
    <property type="match status" value="1"/>
</dbReference>
<dbReference type="RefSeq" id="WP_258815344.1">
    <property type="nucleotide sequence ID" value="NZ_JANUGW010000002.1"/>
</dbReference>
<proteinExistence type="inferred from homology"/>
<evidence type="ECO:0000256" key="5">
    <source>
        <dbReference type="ARBA" id="ARBA00022801"/>
    </source>
</evidence>
<dbReference type="PRINTS" id="PR00727">
    <property type="entry name" value="LEADERPTASE"/>
</dbReference>
<comment type="subcellular location">
    <subcellularLocation>
        <location evidence="6">Membrane</location>
        <topology evidence="6">Single-pass type II membrane protein</topology>
    </subcellularLocation>
</comment>
<dbReference type="PROSITE" id="PS00761">
    <property type="entry name" value="SPASE_I_3"/>
    <property type="match status" value="1"/>
</dbReference>
<evidence type="ECO:0000256" key="3">
    <source>
        <dbReference type="ARBA" id="ARBA00013208"/>
    </source>
</evidence>
<dbReference type="Pfam" id="PF10502">
    <property type="entry name" value="Peptidase_S26"/>
    <property type="match status" value="1"/>
</dbReference>
<dbReference type="NCBIfam" id="TIGR02227">
    <property type="entry name" value="sigpep_I_bact"/>
    <property type="match status" value="1"/>
</dbReference>
<keyword evidence="5 6" id="KW-0378">Hydrolase</keyword>
<dbReference type="InterPro" id="IPR036286">
    <property type="entry name" value="LexA/Signal_pep-like_sf"/>
</dbReference>
<name>A0ABT1ZLD2_9BURK</name>
<gene>
    <name evidence="8" type="primary">lepB</name>
    <name evidence="8" type="ORF">NX784_03715</name>
</gene>
<dbReference type="InterPro" id="IPR000223">
    <property type="entry name" value="Pept_S26A_signal_pept_1"/>
</dbReference>
<dbReference type="Gene3D" id="2.10.109.10">
    <property type="entry name" value="Umud Fragment, subunit A"/>
    <property type="match status" value="1"/>
</dbReference>
<evidence type="ECO:0000256" key="4">
    <source>
        <dbReference type="ARBA" id="ARBA00019232"/>
    </source>
</evidence>